<keyword evidence="6 11" id="KW-0865">Zymogen</keyword>
<comment type="catalytic activity">
    <reaction evidence="8 11">
        <text>an N-terminal (5-L-glutamyl)-[peptide] + an alpha-amino acid = 5-L-glutamyl amino acid + an N-terminal L-alpha-aminoacyl-[peptide]</text>
        <dbReference type="Rhea" id="RHEA:23904"/>
        <dbReference type="Rhea" id="RHEA-COMP:9780"/>
        <dbReference type="Rhea" id="RHEA-COMP:9795"/>
        <dbReference type="ChEBI" id="CHEBI:77644"/>
        <dbReference type="ChEBI" id="CHEBI:78597"/>
        <dbReference type="ChEBI" id="CHEBI:78599"/>
        <dbReference type="ChEBI" id="CHEBI:78608"/>
        <dbReference type="EC" id="2.3.2.2"/>
    </reaction>
</comment>
<proteinExistence type="inferred from homology"/>
<evidence type="ECO:0000256" key="7">
    <source>
        <dbReference type="ARBA" id="ARBA00023315"/>
    </source>
</evidence>
<reference evidence="12 13" key="1">
    <citation type="journal article" date="2014" name="Nature">
        <title>An environmental bacterial taxon with a large and distinct metabolic repertoire.</title>
        <authorList>
            <person name="Wilson M.C."/>
            <person name="Mori T."/>
            <person name="Ruckert C."/>
            <person name="Uria A.R."/>
            <person name="Helf M.J."/>
            <person name="Takada K."/>
            <person name="Gernert C."/>
            <person name="Steffens U.A."/>
            <person name="Heycke N."/>
            <person name="Schmitt S."/>
            <person name="Rinke C."/>
            <person name="Helfrich E.J."/>
            <person name="Brachmann A.O."/>
            <person name="Gurgui C."/>
            <person name="Wakimoto T."/>
            <person name="Kracht M."/>
            <person name="Crusemann M."/>
            <person name="Hentschel U."/>
            <person name="Abe I."/>
            <person name="Matsunaga S."/>
            <person name="Kalinowski J."/>
            <person name="Takeyama H."/>
            <person name="Piel J."/>
        </authorList>
    </citation>
    <scope>NUCLEOTIDE SEQUENCE [LARGE SCALE GENOMIC DNA]</scope>
    <source>
        <strain evidence="13">TSY1</strain>
    </source>
</reference>
<dbReference type="GO" id="GO:0006751">
    <property type="term" value="P:glutathione catabolic process"/>
    <property type="evidence" value="ECO:0007669"/>
    <property type="project" value="UniProtKB-UniRule"/>
</dbReference>
<dbReference type="AlphaFoldDB" id="W4L9W7"/>
<dbReference type="PANTHER" id="PTHR43199">
    <property type="entry name" value="GLUTATHIONE HYDROLASE"/>
    <property type="match status" value="1"/>
</dbReference>
<keyword evidence="4 11" id="KW-0808">Transferase</keyword>
<comment type="similarity">
    <text evidence="3 11">Belongs to the gamma-glutamyltransferase family.</text>
</comment>
<evidence type="ECO:0000256" key="10">
    <source>
        <dbReference type="PIRSR" id="PIRSR600101-2"/>
    </source>
</evidence>
<dbReference type="HOGENOM" id="CLU_014813_3_2_7"/>
<evidence type="ECO:0000313" key="13">
    <source>
        <dbReference type="Proteomes" id="UP000019141"/>
    </source>
</evidence>
<dbReference type="Gene3D" id="3.60.20.40">
    <property type="match status" value="1"/>
</dbReference>
<dbReference type="InterPro" id="IPR000101">
    <property type="entry name" value="GGT_peptidase"/>
</dbReference>
<keyword evidence="11" id="KW-0317">Glutathione biosynthesis</keyword>
<dbReference type="SUPFAM" id="SSF56235">
    <property type="entry name" value="N-terminal nucleophile aminohydrolases (Ntn hydrolases)"/>
    <property type="match status" value="1"/>
</dbReference>
<evidence type="ECO:0000256" key="6">
    <source>
        <dbReference type="ARBA" id="ARBA00023145"/>
    </source>
</evidence>
<dbReference type="GO" id="GO:0103068">
    <property type="term" value="F:leukotriene C4 gamma-glutamyl transferase activity"/>
    <property type="evidence" value="ECO:0007669"/>
    <property type="project" value="UniProtKB-EC"/>
</dbReference>
<protein>
    <recommendedName>
        <fullName evidence="11">Glutathione hydrolase proenzyme</fullName>
        <ecNumber evidence="11">2.3.2.2</ecNumber>
        <ecNumber evidence="11">3.4.19.13</ecNumber>
    </recommendedName>
    <component>
        <recommendedName>
            <fullName evidence="11">Glutathione hydrolase large chain</fullName>
        </recommendedName>
    </component>
    <component>
        <recommendedName>
            <fullName evidence="11">Glutathione hydrolase small chain</fullName>
        </recommendedName>
    </component>
</protein>
<dbReference type="UniPathway" id="UPA00204"/>
<comment type="pathway">
    <text evidence="11">Sulfur metabolism; glutathione metabolism.</text>
</comment>
<dbReference type="GO" id="GO:0036374">
    <property type="term" value="F:glutathione hydrolase activity"/>
    <property type="evidence" value="ECO:0007669"/>
    <property type="project" value="UniProtKB-UniRule"/>
</dbReference>
<feature type="binding site" evidence="10">
    <location>
        <position position="444"/>
    </location>
    <ligand>
        <name>L-glutamate</name>
        <dbReference type="ChEBI" id="CHEBI:29985"/>
    </ligand>
</feature>
<comment type="PTM">
    <text evidence="11">Cleaved by autocatalysis into a large and a small subunit.</text>
</comment>
<dbReference type="MEROPS" id="T03.001"/>
<organism evidence="12 13">
    <name type="scientific">Entotheonella factor</name>
    <dbReference type="NCBI Taxonomy" id="1429438"/>
    <lineage>
        <taxon>Bacteria</taxon>
        <taxon>Pseudomonadati</taxon>
        <taxon>Nitrospinota/Tectimicrobiota group</taxon>
        <taxon>Candidatus Tectimicrobiota</taxon>
        <taxon>Candidatus Entotheonellia</taxon>
        <taxon>Candidatus Entotheonellales</taxon>
        <taxon>Candidatus Entotheonellaceae</taxon>
        <taxon>Candidatus Entotheonella</taxon>
    </lineage>
</organism>
<comment type="catalytic activity">
    <reaction evidence="2 11">
        <text>glutathione + H2O = L-cysteinylglycine + L-glutamate</text>
        <dbReference type="Rhea" id="RHEA:28807"/>
        <dbReference type="ChEBI" id="CHEBI:15377"/>
        <dbReference type="ChEBI" id="CHEBI:29985"/>
        <dbReference type="ChEBI" id="CHEBI:57925"/>
        <dbReference type="ChEBI" id="CHEBI:61694"/>
        <dbReference type="EC" id="3.4.19.13"/>
    </reaction>
</comment>
<dbReference type="Proteomes" id="UP000019141">
    <property type="component" value="Unassembled WGS sequence"/>
</dbReference>
<dbReference type="PANTHER" id="PTHR43199:SF1">
    <property type="entry name" value="GLUTATHIONE HYDROLASE PROENZYME"/>
    <property type="match status" value="1"/>
</dbReference>
<evidence type="ECO:0000256" key="11">
    <source>
        <dbReference type="RuleBase" id="RU368036"/>
    </source>
</evidence>
<evidence type="ECO:0000256" key="9">
    <source>
        <dbReference type="PIRSR" id="PIRSR600101-1"/>
    </source>
</evidence>
<dbReference type="PATRIC" id="fig|1429438.4.peg.6519"/>
<gene>
    <name evidence="12" type="ORF">ETSY1_34625</name>
</gene>
<dbReference type="Pfam" id="PF01019">
    <property type="entry name" value="G_glu_transpept"/>
    <property type="match status" value="1"/>
</dbReference>
<keyword evidence="5 11" id="KW-0378">Hydrolase</keyword>
<keyword evidence="13" id="KW-1185">Reference proteome</keyword>
<dbReference type="InterPro" id="IPR051792">
    <property type="entry name" value="GGT_bact"/>
</dbReference>
<dbReference type="PRINTS" id="PR01210">
    <property type="entry name" value="GGTRANSPTASE"/>
</dbReference>
<evidence type="ECO:0000256" key="3">
    <source>
        <dbReference type="ARBA" id="ARBA00009381"/>
    </source>
</evidence>
<dbReference type="Gene3D" id="1.10.246.130">
    <property type="match status" value="1"/>
</dbReference>
<comment type="catalytic activity">
    <reaction evidence="1 11">
        <text>an S-substituted glutathione + H2O = an S-substituted L-cysteinylglycine + L-glutamate</text>
        <dbReference type="Rhea" id="RHEA:59468"/>
        <dbReference type="ChEBI" id="CHEBI:15377"/>
        <dbReference type="ChEBI" id="CHEBI:29985"/>
        <dbReference type="ChEBI" id="CHEBI:90779"/>
        <dbReference type="ChEBI" id="CHEBI:143103"/>
        <dbReference type="EC" id="3.4.19.13"/>
    </reaction>
</comment>
<sequence>MSDMMHGMIAAPQPEAVEAGAEILKAGGNAVDAAIACALVQTAVDPQMCGIAGFGCLHLYLPARGVHTTLDFHGRSPLATRPDMWEHLIEHEALDGWGFILKGRVNEFGYGAITTPRTLATFSDALERFGTLPLGELLQPAIAYCEDGVMVRPHMSAFWNQPPAAGRDANITMVTKYPATRKIYCHGDGTVLGVGDILKNPDMGRTYRRIAEHGVETFYQGEIAHQIVADMEANGGLISHADLATCGPEEHAPLWGTYRDHRIATNQPPGGGIMLIEMLNILEHFDLRAMGHNSPEYIRVVAEAMKIATSDKDNHVGDPKFYDVPMDELCSKDYAAAKAEAIKRGDKANVSRLNNGGPESQHTTQVTIVDNQGNCVTMTHTLGQPSGVVTDGLGFMYNGAMTVFDPRPNRSGSLAPGKARFSALSPTIVFKDDQPFLVLGAPGATYITMGNLQVMLNVIDFGMSAQEAVLAPRFAATSNLIELSNRILRSAERDLKAQGYPIRRDPLSYTFSWVHAIRVVNGQLDGGADPATDGMAIAVS</sequence>
<dbReference type="GO" id="GO:0006750">
    <property type="term" value="P:glutathione biosynthetic process"/>
    <property type="evidence" value="ECO:0007669"/>
    <property type="project" value="UniProtKB-KW"/>
</dbReference>
<dbReference type="NCBIfam" id="TIGR00066">
    <property type="entry name" value="g_glut_trans"/>
    <property type="match status" value="1"/>
</dbReference>
<evidence type="ECO:0000256" key="1">
    <source>
        <dbReference type="ARBA" id="ARBA00001049"/>
    </source>
</evidence>
<feature type="active site" description="Nucleophile" evidence="9">
    <location>
        <position position="363"/>
    </location>
</feature>
<name>W4L9W7_ENTF1</name>
<evidence type="ECO:0000256" key="4">
    <source>
        <dbReference type="ARBA" id="ARBA00022679"/>
    </source>
</evidence>
<keyword evidence="7 11" id="KW-0012">Acyltransferase</keyword>
<evidence type="ECO:0000313" key="12">
    <source>
        <dbReference type="EMBL" id="ETW94495.1"/>
    </source>
</evidence>
<evidence type="ECO:0000256" key="8">
    <source>
        <dbReference type="ARBA" id="ARBA00047417"/>
    </source>
</evidence>
<dbReference type="InterPro" id="IPR029055">
    <property type="entry name" value="Ntn_hydrolases_N"/>
</dbReference>
<dbReference type="EC" id="3.4.19.13" evidence="11"/>
<accession>W4L9W7</accession>
<dbReference type="InterPro" id="IPR043138">
    <property type="entry name" value="GGT_lsub"/>
</dbReference>
<comment type="subunit">
    <text evidence="11">This enzyme consists of two polypeptide chains, which are synthesized in precursor form from a single polypeptide.</text>
</comment>
<comment type="caution">
    <text evidence="12">The sequence shown here is derived from an EMBL/GenBank/DDBJ whole genome shotgun (WGS) entry which is preliminary data.</text>
</comment>
<evidence type="ECO:0000256" key="2">
    <source>
        <dbReference type="ARBA" id="ARBA00001089"/>
    </source>
</evidence>
<dbReference type="EMBL" id="AZHW01001059">
    <property type="protein sequence ID" value="ETW94495.1"/>
    <property type="molecule type" value="Genomic_DNA"/>
</dbReference>
<dbReference type="InterPro" id="IPR043137">
    <property type="entry name" value="GGT_ssub_C"/>
</dbReference>
<evidence type="ECO:0000256" key="5">
    <source>
        <dbReference type="ARBA" id="ARBA00022801"/>
    </source>
</evidence>
<dbReference type="EC" id="2.3.2.2" evidence="11"/>